<reference evidence="1 2" key="1">
    <citation type="journal article" date="2020" name="ISME J.">
        <title>Comparative genomics reveals insights into cyanobacterial evolution and habitat adaptation.</title>
        <authorList>
            <person name="Chen M.Y."/>
            <person name="Teng W.K."/>
            <person name="Zhao L."/>
            <person name="Hu C.X."/>
            <person name="Zhou Y.K."/>
            <person name="Han B.P."/>
            <person name="Song L.R."/>
            <person name="Shu W.S."/>
        </authorList>
    </citation>
    <scope>NUCLEOTIDE SEQUENCE [LARGE SCALE GENOMIC DNA]</scope>
    <source>
        <strain evidence="1 2">FACHB-288</strain>
    </source>
</reference>
<proteinExistence type="predicted"/>
<evidence type="ECO:0000313" key="2">
    <source>
        <dbReference type="Proteomes" id="UP000658514"/>
    </source>
</evidence>
<dbReference type="Pfam" id="PF08852">
    <property type="entry name" value="DUF1822"/>
    <property type="match status" value="1"/>
</dbReference>
<evidence type="ECO:0000313" key="1">
    <source>
        <dbReference type="EMBL" id="MBD2195808.1"/>
    </source>
</evidence>
<protein>
    <submittedName>
        <fullName evidence="1">DUF1822 family protein</fullName>
    </submittedName>
</protein>
<gene>
    <name evidence="1" type="ORF">H6G24_09930</name>
</gene>
<keyword evidence="2" id="KW-1185">Reference proteome</keyword>
<organism evidence="1 2">
    <name type="scientific">Calothrix parietina FACHB-288</name>
    <dbReference type="NCBI Taxonomy" id="2692896"/>
    <lineage>
        <taxon>Bacteria</taxon>
        <taxon>Bacillati</taxon>
        <taxon>Cyanobacteriota</taxon>
        <taxon>Cyanophyceae</taxon>
        <taxon>Nostocales</taxon>
        <taxon>Calotrichaceae</taxon>
        <taxon>Calothrix</taxon>
    </lineage>
</organism>
<accession>A0ABR8A7G0</accession>
<sequence>MISMFTEPTELLLEVSPLLRSQSWQNSQIYANPSSRWCAYINQICLDVFLDWVKQEYFPDAEIWYSSADMPSFWEFVNGTAISFGGKKVVLIPSEAIDSRELEIPQEWVDIQSWAADYYLAVQVKPDEDWVRVWGYTTHKELKSLANYDSIDRTYCLPIQHITKDINAFFLTYQFCREEETQAAMPAAGYANASLPELTATQAENLLQRLGNPSAKFSRLELPLTIWGALLEQEHWRQQLYNYRQGKIKVNLSQWLEGLFSSGWEALEIFFGTNGSSMALGLRSGYGLGEVATKRAKLIDLGMQLDSKTVVLLVALIPEVDRQISVRVQLHPTAGEFYLPENIKLALLSESGDMLQEVEARSQDNFVQLPRFDVESGENFCIQVGLNNFQIRENFIF</sequence>
<dbReference type="InterPro" id="IPR014951">
    <property type="entry name" value="DUF1822"/>
</dbReference>
<dbReference type="Proteomes" id="UP000658514">
    <property type="component" value="Unassembled WGS sequence"/>
</dbReference>
<name>A0ABR8A7G0_9CYAN</name>
<dbReference type="EMBL" id="JACJQH010000013">
    <property type="protein sequence ID" value="MBD2195808.1"/>
    <property type="molecule type" value="Genomic_DNA"/>
</dbReference>
<dbReference type="RefSeq" id="WP_190545457.1">
    <property type="nucleotide sequence ID" value="NZ_CAWPNO010000035.1"/>
</dbReference>
<comment type="caution">
    <text evidence="1">The sequence shown here is derived from an EMBL/GenBank/DDBJ whole genome shotgun (WGS) entry which is preliminary data.</text>
</comment>